<keyword evidence="8" id="KW-1185">Reference proteome</keyword>
<dbReference type="GO" id="GO:0043484">
    <property type="term" value="P:regulation of RNA splicing"/>
    <property type="evidence" value="ECO:0007669"/>
    <property type="project" value="TreeGrafter"/>
</dbReference>
<keyword evidence="5" id="KW-0067">ATP-binding</keyword>
<evidence type="ECO:0000256" key="1">
    <source>
        <dbReference type="ARBA" id="ARBA00022527"/>
    </source>
</evidence>
<evidence type="ECO:0000256" key="5">
    <source>
        <dbReference type="ARBA" id="ARBA00022840"/>
    </source>
</evidence>
<evidence type="ECO:0000313" key="8">
    <source>
        <dbReference type="Proteomes" id="UP000326198"/>
    </source>
</evidence>
<dbReference type="Proteomes" id="UP000326198">
    <property type="component" value="Unassembled WGS sequence"/>
</dbReference>
<evidence type="ECO:0000256" key="3">
    <source>
        <dbReference type="ARBA" id="ARBA00022741"/>
    </source>
</evidence>
<accession>A0A5N7B4F4</accession>
<dbReference type="EMBL" id="ML736248">
    <property type="protein sequence ID" value="KAE8376038.1"/>
    <property type="molecule type" value="Genomic_DNA"/>
</dbReference>
<dbReference type="GO" id="GO:0004674">
    <property type="term" value="F:protein serine/threonine kinase activity"/>
    <property type="evidence" value="ECO:0007669"/>
    <property type="project" value="UniProtKB-KW"/>
</dbReference>
<keyword evidence="1" id="KW-0723">Serine/threonine-protein kinase</keyword>
<dbReference type="PANTHER" id="PTHR45646">
    <property type="entry name" value="SERINE/THREONINE-PROTEIN KINASE DOA-RELATED"/>
    <property type="match status" value="1"/>
</dbReference>
<dbReference type="PROSITE" id="PS00108">
    <property type="entry name" value="PROTEIN_KINASE_ST"/>
    <property type="match status" value="1"/>
</dbReference>
<gene>
    <name evidence="7" type="ORF">BDV26DRAFT_305822</name>
</gene>
<dbReference type="AlphaFoldDB" id="A0A5N7B4F4"/>
<dbReference type="PROSITE" id="PS50011">
    <property type="entry name" value="PROTEIN_KINASE_DOM"/>
    <property type="match status" value="1"/>
</dbReference>
<dbReference type="Gene3D" id="1.10.510.10">
    <property type="entry name" value="Transferase(Phosphotransferase) domain 1"/>
    <property type="match status" value="1"/>
</dbReference>
<organism evidence="7 8">
    <name type="scientific">Aspergillus bertholletiae</name>
    <dbReference type="NCBI Taxonomy" id="1226010"/>
    <lineage>
        <taxon>Eukaryota</taxon>
        <taxon>Fungi</taxon>
        <taxon>Dikarya</taxon>
        <taxon>Ascomycota</taxon>
        <taxon>Pezizomycotina</taxon>
        <taxon>Eurotiomycetes</taxon>
        <taxon>Eurotiomycetidae</taxon>
        <taxon>Eurotiales</taxon>
        <taxon>Aspergillaceae</taxon>
        <taxon>Aspergillus</taxon>
        <taxon>Aspergillus subgen. Circumdati</taxon>
    </lineage>
</organism>
<dbReference type="InterPro" id="IPR008271">
    <property type="entry name" value="Ser/Thr_kinase_AS"/>
</dbReference>
<proteinExistence type="predicted"/>
<sequence length="295" mass="33971">MRLLRSTTTRLFSLRRKPFPIPPPGPPLPQSEAVDEEICPGYDSKKFYPANPGDIFANRYQILTKVGGPEGRHLCLAYEPMRKPIWLFQRRFKDGRIPLPIIKTYIHFLLVDLYCLHTECKVFHTDLKLENIMVTSEDPAVLGDFMNSQLDQPMQHKIDSAGRAVYRCHNDFGPLRKVRNIPKFVDVGLATRLSYDERGVYPIPPDRYRAPEVIFGSGWTMTADIWNMGSLVALLQLWDILQGKELFQQIYNEQGHYNAKAHLAEMIALLGRPPPELIARSQSMKWPEPLKWQDG</sequence>
<dbReference type="InterPro" id="IPR011009">
    <property type="entry name" value="Kinase-like_dom_sf"/>
</dbReference>
<dbReference type="GO" id="GO:0005524">
    <property type="term" value="F:ATP binding"/>
    <property type="evidence" value="ECO:0007669"/>
    <property type="project" value="UniProtKB-KW"/>
</dbReference>
<dbReference type="InterPro" id="IPR051175">
    <property type="entry name" value="CLK_kinases"/>
</dbReference>
<protein>
    <submittedName>
        <fullName evidence="7">Kinase-like domain-containing protein</fullName>
    </submittedName>
</protein>
<keyword evidence="3" id="KW-0547">Nucleotide-binding</keyword>
<evidence type="ECO:0000259" key="6">
    <source>
        <dbReference type="PROSITE" id="PS50011"/>
    </source>
</evidence>
<evidence type="ECO:0000256" key="4">
    <source>
        <dbReference type="ARBA" id="ARBA00022777"/>
    </source>
</evidence>
<dbReference type="Gene3D" id="3.30.200.20">
    <property type="entry name" value="Phosphorylase Kinase, domain 1"/>
    <property type="match status" value="1"/>
</dbReference>
<dbReference type="InterPro" id="IPR000719">
    <property type="entry name" value="Prot_kinase_dom"/>
</dbReference>
<reference evidence="7 8" key="1">
    <citation type="submission" date="2019-04" db="EMBL/GenBank/DDBJ databases">
        <title>Friends and foes A comparative genomics studyof 23 Aspergillus species from section Flavi.</title>
        <authorList>
            <consortium name="DOE Joint Genome Institute"/>
            <person name="Kjaerbolling I."/>
            <person name="Vesth T."/>
            <person name="Frisvad J.C."/>
            <person name="Nybo J.L."/>
            <person name="Theobald S."/>
            <person name="Kildgaard S."/>
            <person name="Isbrandt T."/>
            <person name="Kuo A."/>
            <person name="Sato A."/>
            <person name="Lyhne E.K."/>
            <person name="Kogle M.E."/>
            <person name="Wiebenga A."/>
            <person name="Kun R.S."/>
            <person name="Lubbers R.J."/>
            <person name="Makela M.R."/>
            <person name="Barry K."/>
            <person name="Chovatia M."/>
            <person name="Clum A."/>
            <person name="Daum C."/>
            <person name="Haridas S."/>
            <person name="He G."/>
            <person name="LaButti K."/>
            <person name="Lipzen A."/>
            <person name="Mondo S."/>
            <person name="Riley R."/>
            <person name="Salamov A."/>
            <person name="Simmons B.A."/>
            <person name="Magnuson J.K."/>
            <person name="Henrissat B."/>
            <person name="Mortensen U.H."/>
            <person name="Larsen T.O."/>
            <person name="Devries R.P."/>
            <person name="Grigoriev I.V."/>
            <person name="Machida M."/>
            <person name="Baker S.E."/>
            <person name="Andersen M.R."/>
        </authorList>
    </citation>
    <scope>NUCLEOTIDE SEQUENCE [LARGE SCALE GENOMIC DNA]</scope>
    <source>
        <strain evidence="7 8">IBT 29228</strain>
    </source>
</reference>
<dbReference type="PANTHER" id="PTHR45646:SF11">
    <property type="entry name" value="SERINE_THREONINE-PROTEIN KINASE DOA"/>
    <property type="match status" value="1"/>
</dbReference>
<feature type="domain" description="Protein kinase" evidence="6">
    <location>
        <begin position="1"/>
        <end position="295"/>
    </location>
</feature>
<keyword evidence="2" id="KW-0808">Transferase</keyword>
<keyword evidence="4 7" id="KW-0418">Kinase</keyword>
<dbReference type="SUPFAM" id="SSF56112">
    <property type="entry name" value="Protein kinase-like (PK-like)"/>
    <property type="match status" value="1"/>
</dbReference>
<dbReference type="GO" id="GO:0005634">
    <property type="term" value="C:nucleus"/>
    <property type="evidence" value="ECO:0007669"/>
    <property type="project" value="TreeGrafter"/>
</dbReference>
<dbReference type="OrthoDB" id="5979581at2759"/>
<evidence type="ECO:0000256" key="2">
    <source>
        <dbReference type="ARBA" id="ARBA00022679"/>
    </source>
</evidence>
<evidence type="ECO:0000313" key="7">
    <source>
        <dbReference type="EMBL" id="KAE8376038.1"/>
    </source>
</evidence>
<name>A0A5N7B4F4_9EURO</name>